<organism evidence="2 3">
    <name type="scientific">Leersia perrieri</name>
    <dbReference type="NCBI Taxonomy" id="77586"/>
    <lineage>
        <taxon>Eukaryota</taxon>
        <taxon>Viridiplantae</taxon>
        <taxon>Streptophyta</taxon>
        <taxon>Embryophyta</taxon>
        <taxon>Tracheophyta</taxon>
        <taxon>Spermatophyta</taxon>
        <taxon>Magnoliopsida</taxon>
        <taxon>Liliopsida</taxon>
        <taxon>Poales</taxon>
        <taxon>Poaceae</taxon>
        <taxon>BOP clade</taxon>
        <taxon>Oryzoideae</taxon>
        <taxon>Oryzeae</taxon>
        <taxon>Oryzinae</taxon>
        <taxon>Leersia</taxon>
    </lineage>
</organism>
<keyword evidence="1" id="KW-1133">Transmembrane helix</keyword>
<feature type="transmembrane region" description="Helical" evidence="1">
    <location>
        <begin position="428"/>
        <end position="447"/>
    </location>
</feature>
<feature type="transmembrane region" description="Helical" evidence="1">
    <location>
        <begin position="1084"/>
        <end position="1106"/>
    </location>
</feature>
<accession>A0A0D9X298</accession>
<dbReference type="SUPFAM" id="SSF48371">
    <property type="entry name" value="ARM repeat"/>
    <property type="match status" value="2"/>
</dbReference>
<feature type="transmembrane region" description="Helical" evidence="1">
    <location>
        <begin position="880"/>
        <end position="902"/>
    </location>
</feature>
<keyword evidence="3" id="KW-1185">Reference proteome</keyword>
<dbReference type="Proteomes" id="UP000032180">
    <property type="component" value="Chromosome 7"/>
</dbReference>
<dbReference type="STRING" id="77586.A0A0D9X298"/>
<reference evidence="3" key="2">
    <citation type="submission" date="2013-12" db="EMBL/GenBank/DDBJ databases">
        <authorList>
            <person name="Yu Y."/>
            <person name="Lee S."/>
            <person name="de Baynast K."/>
            <person name="Wissotski M."/>
            <person name="Liu L."/>
            <person name="Talag J."/>
            <person name="Goicoechea J."/>
            <person name="Angelova A."/>
            <person name="Jetty R."/>
            <person name="Kudrna D."/>
            <person name="Golser W."/>
            <person name="Rivera L."/>
            <person name="Zhang J."/>
            <person name="Wing R."/>
        </authorList>
    </citation>
    <scope>NUCLEOTIDE SEQUENCE</scope>
</reference>
<reference evidence="2" key="3">
    <citation type="submission" date="2015-04" db="UniProtKB">
        <authorList>
            <consortium name="EnsemblPlants"/>
        </authorList>
    </citation>
    <scope>IDENTIFICATION</scope>
</reference>
<dbReference type="EnsemblPlants" id="LPERR07G21380.1">
    <property type="protein sequence ID" value="LPERR07G21380.1"/>
    <property type="gene ID" value="LPERR07G21380"/>
</dbReference>
<keyword evidence="1" id="KW-0812">Transmembrane</keyword>
<feature type="transmembrane region" description="Helical" evidence="1">
    <location>
        <begin position="351"/>
        <end position="373"/>
    </location>
</feature>
<feature type="transmembrane region" description="Helical" evidence="1">
    <location>
        <begin position="559"/>
        <end position="578"/>
    </location>
</feature>
<evidence type="ECO:0000313" key="2">
    <source>
        <dbReference type="EnsemblPlants" id="LPERR07G21380.1"/>
    </source>
</evidence>
<feature type="transmembrane region" description="Helical" evidence="1">
    <location>
        <begin position="1008"/>
        <end position="1029"/>
    </location>
</feature>
<keyword evidence="1" id="KW-0472">Membrane</keyword>
<sequence length="1566" mass="175406">MGGPVLAPKKINLMTFAMDSLNSGSTKKKLYGVQMMSSLLKKEHLSTKTIAKLTSSTKTVASLFNMLGWTCDGDAVVRLFAAKVTAEIAGSLRAAAIPGAIQMVASLLDIDHQLKIRDHVLFIHNQEAKDLQNNHVGMEEKNSPLLNYWKQMVINCLIPVDEPYNKDELNLRIVRYWKRITRFWSIPEEEPSTDQDFLPVQGLLILERLANFDTGNCVEISRATGLISKMIDFTSYRNYMASINEAHQTMLAGLSLRVLRTLAGTKGKLGITLRQQILEYPLLLSNLAEILDDNGSSYDLRELAAEIITNLAIDRNTSEDIGHFRVVMNGLMHAFLRQDSDHLLREIAGQALAMLAMDSANNCLIMLMEPGMFSRDNRLDYQMFFRTRGAFRPAAGWNGLIVVACISNAILCTLFWSDFAYFYSSPFPYATVVLLLEVVQFLCSAASRLLTCNPIRRAISLWSPMVAILSLGPIAIGVYIDPDVNIPKNTMAKWLIAYAVLLIVVLLLTISRFRYPSIVRLLNVTLGSKQEFWCQVTLRLCIIASIMMPVLMSKDPRDRWLVIILEAIALALVLVSFGNLQIPAVTVRVVLALFHFLPNYFSYEEPIDENNNKDETNLDASLNIFYGMVIGQGILYIIACIFEFFSFIPRRSLIRHGGFGGQWGVELTTMIHDDKYKYTSASILGSMCEHARSELSNSDLKELSYTLREVLKGIIDAEGAELEVLIRLSSEIFIIIPDDFARELEHSQIKRKIVQRFVSALNSHRRPSADCPGIRRVIVQHAIYLMEFDSLYANDFQNCSMVEALSVVEKTSSRLENYRLFSGDVGLMEQSTPLSTLVARAKELMGSQGGDRQRQQVAAVPEKWLNGFVRAVALTERTGNALGTLAFTWATVVLLGGYPTVLSPETDFYYVTLIIFIEAARMFSRNNRLDYQLFFRTRGAFRPSAGWNELTVAACISNALMCKFLWGGIPFNLGPFPLVIVILLLVAIVQFIRSAASRIFTSYRIRNAISLWSPMVAILLLGAFILGFYVNPELTELKIDKKPYVKWIVAYVVLLILVLLLTISRFQFPSITKLLNSTLGRKQAFWFQLTLKLCIIASMMIPVFMFDGSNRSIVIMLEVVPLVQVSFGNLQTPVAAARVALALSRFIPENYNGEIKDGKGKDFSRINLPESLNIFYGMVLGQGILYIAACIFEVFSFIPRRSLIRHGGLGGQWGVASVNLYYSYAFEKYMEGGVLAPKKISLITFAMDSLSSDSPKMQLYGVQMLHIFQQRESTRERLIAKLTTSTKTMARLISMLGWTSASHKVVRLYAAKATVELAKSLRVVTVPGTVQLVSSLLDTDFKQKGGNPLLEAAGSHEAKQDPVSIATDGQEEMQEDTIRDAADNQYHIQERHEDTNNLLGTQTQPTQINGYVSFMLRSWQRISEYWSIPKEQPLTEHDILPALGMSIVDNLASGDKDNCVEIHRASNLILKIIRFTSFRNVTATGEAQQMVLVMSSLKVLQRLTSIGGEIGISLRNKISKNPFLLRNLTDILGDNTSNQELSKLVAGILRNLPLMGTQGRRLGKCR</sequence>
<dbReference type="InterPro" id="IPR016024">
    <property type="entry name" value="ARM-type_fold"/>
</dbReference>
<dbReference type="Gene3D" id="1.25.10.10">
    <property type="entry name" value="Leucine-rich Repeat Variant"/>
    <property type="match status" value="1"/>
</dbReference>
<dbReference type="HOGENOM" id="CLU_245687_0_0_1"/>
<feature type="transmembrane region" description="Helical" evidence="1">
    <location>
        <begin position="459"/>
        <end position="480"/>
    </location>
</feature>
<evidence type="ECO:0000313" key="3">
    <source>
        <dbReference type="Proteomes" id="UP000032180"/>
    </source>
</evidence>
<feature type="transmembrane region" description="Helical" evidence="1">
    <location>
        <begin position="1174"/>
        <end position="1195"/>
    </location>
</feature>
<proteinExistence type="predicted"/>
<dbReference type="InterPro" id="IPR011989">
    <property type="entry name" value="ARM-like"/>
</dbReference>
<dbReference type="PANTHER" id="PTHR33115:SF11">
    <property type="entry name" value="OS07G0654700 PROTEIN"/>
    <property type="match status" value="1"/>
</dbReference>
<name>A0A0D9X298_9ORYZ</name>
<dbReference type="PANTHER" id="PTHR33115">
    <property type="entry name" value="ARM REPEAT SUPERFAMILY PROTEIN"/>
    <property type="match status" value="1"/>
</dbReference>
<evidence type="ECO:0000256" key="1">
    <source>
        <dbReference type="SAM" id="Phobius"/>
    </source>
</evidence>
<feature type="transmembrane region" description="Helical" evidence="1">
    <location>
        <begin position="623"/>
        <end position="645"/>
    </location>
</feature>
<reference evidence="2 3" key="1">
    <citation type="submission" date="2012-08" db="EMBL/GenBank/DDBJ databases">
        <title>Oryza genome evolution.</title>
        <authorList>
            <person name="Wing R.A."/>
        </authorList>
    </citation>
    <scope>NUCLEOTIDE SEQUENCE</scope>
</reference>
<feature type="transmembrane region" description="Helical" evidence="1">
    <location>
        <begin position="1044"/>
        <end position="1063"/>
    </location>
</feature>
<feature type="transmembrane region" description="Helical" evidence="1">
    <location>
        <begin position="394"/>
        <end position="416"/>
    </location>
</feature>
<protein>
    <submittedName>
        <fullName evidence="2">Uncharacterized protein</fullName>
    </submittedName>
</protein>
<feature type="transmembrane region" description="Helical" evidence="1">
    <location>
        <begin position="492"/>
        <end position="511"/>
    </location>
</feature>
<dbReference type="Gramene" id="LPERR07G21380.1">
    <property type="protein sequence ID" value="LPERR07G21380.1"/>
    <property type="gene ID" value="LPERR07G21380"/>
</dbReference>